<dbReference type="InterPro" id="IPR025422">
    <property type="entry name" value="TGA_domain"/>
</dbReference>
<dbReference type="PROSITE" id="PS51806">
    <property type="entry name" value="DOG1"/>
    <property type="match status" value="1"/>
</dbReference>
<keyword evidence="3" id="KW-1185">Reference proteome</keyword>
<dbReference type="PANTHER" id="PTHR46354:SF2">
    <property type="entry name" value="PROTEIN DOG1-LIKE 4"/>
    <property type="match status" value="1"/>
</dbReference>
<evidence type="ECO:0000313" key="2">
    <source>
        <dbReference type="EMBL" id="GFP82938.1"/>
    </source>
</evidence>
<feature type="domain" description="DOG1" evidence="1">
    <location>
        <begin position="6"/>
        <end position="242"/>
    </location>
</feature>
<keyword evidence="2" id="KW-0238">DNA-binding</keyword>
<dbReference type="OrthoDB" id="1895294at2759"/>
<dbReference type="Pfam" id="PF14144">
    <property type="entry name" value="DOG1"/>
    <property type="match status" value="1"/>
</dbReference>
<organism evidence="2 3">
    <name type="scientific">Phtheirospermum japonicum</name>
    <dbReference type="NCBI Taxonomy" id="374723"/>
    <lineage>
        <taxon>Eukaryota</taxon>
        <taxon>Viridiplantae</taxon>
        <taxon>Streptophyta</taxon>
        <taxon>Embryophyta</taxon>
        <taxon>Tracheophyta</taxon>
        <taxon>Spermatophyta</taxon>
        <taxon>Magnoliopsida</taxon>
        <taxon>eudicotyledons</taxon>
        <taxon>Gunneridae</taxon>
        <taxon>Pentapetalae</taxon>
        <taxon>asterids</taxon>
        <taxon>lamiids</taxon>
        <taxon>Lamiales</taxon>
        <taxon>Orobanchaceae</taxon>
        <taxon>Orobanchaceae incertae sedis</taxon>
        <taxon>Phtheirospermum</taxon>
    </lineage>
</organism>
<protein>
    <submittedName>
        <fullName evidence="2">Tgacg-sequence-specific DNA-binding protein tga-2.1</fullName>
    </submittedName>
</protein>
<gene>
    <name evidence="2" type="ORF">PHJA_000436900</name>
</gene>
<sequence length="260" mass="30298">MRNRVEEKFSNFYEKWMSQLENFVGLLLMVSSEQSSEEEACEAVYHKLMAHHREYYTSKWAAVNENVLPFFSSVWLSPLEKTYTWVTGWRPLVAFQLIETLRSKSNTEEVASLASLTEEQLKKIEDLEAIISADEKRLEKEMVRHDMQMASWKMLELVRLESAAKRQGDADVLRQVNEMVEAARKGMVGGKRRAVKMADVLRRRTLKGVLDVLTPIQRVDFLATTSMLQVQMGKWGKQRAAAQMRKWEKQRADKKRGYLM</sequence>
<proteinExistence type="predicted"/>
<dbReference type="GO" id="GO:0043565">
    <property type="term" value="F:sequence-specific DNA binding"/>
    <property type="evidence" value="ECO:0007669"/>
    <property type="project" value="InterPro"/>
</dbReference>
<accession>A0A830BCV3</accession>
<evidence type="ECO:0000259" key="1">
    <source>
        <dbReference type="PROSITE" id="PS51806"/>
    </source>
</evidence>
<reference evidence="2" key="1">
    <citation type="submission" date="2020-07" db="EMBL/GenBank/DDBJ databases">
        <title>Ethylene signaling mediates host invasion by parasitic plants.</title>
        <authorList>
            <person name="Yoshida S."/>
        </authorList>
    </citation>
    <scope>NUCLEOTIDE SEQUENCE</scope>
    <source>
        <strain evidence="2">Okayama</strain>
    </source>
</reference>
<dbReference type="GO" id="GO:0006351">
    <property type="term" value="P:DNA-templated transcription"/>
    <property type="evidence" value="ECO:0007669"/>
    <property type="project" value="InterPro"/>
</dbReference>
<dbReference type="PANTHER" id="PTHR46354">
    <property type="entry name" value="DOG1 DOMAIN-CONTAINING PROTEIN"/>
    <property type="match status" value="1"/>
</dbReference>
<dbReference type="AlphaFoldDB" id="A0A830BCV3"/>
<dbReference type="EMBL" id="BMAC01000055">
    <property type="protein sequence ID" value="GFP82938.1"/>
    <property type="molecule type" value="Genomic_DNA"/>
</dbReference>
<evidence type="ECO:0000313" key="3">
    <source>
        <dbReference type="Proteomes" id="UP000653305"/>
    </source>
</evidence>
<comment type="caution">
    <text evidence="2">The sequence shown here is derived from an EMBL/GenBank/DDBJ whole genome shotgun (WGS) entry which is preliminary data.</text>
</comment>
<name>A0A830BCV3_9LAMI</name>
<dbReference type="Proteomes" id="UP000653305">
    <property type="component" value="Unassembled WGS sequence"/>
</dbReference>
<dbReference type="InterPro" id="IPR051886">
    <property type="entry name" value="Seed_Dev/Stress_Resp_Reg"/>
</dbReference>